<dbReference type="Gene3D" id="3.40.250.10">
    <property type="entry name" value="Rhodanese-like domain"/>
    <property type="match status" value="1"/>
</dbReference>
<dbReference type="PROSITE" id="PS50206">
    <property type="entry name" value="RHODANESE_3"/>
    <property type="match status" value="1"/>
</dbReference>
<feature type="signal peptide" evidence="1">
    <location>
        <begin position="1"/>
        <end position="22"/>
    </location>
</feature>
<accession>A0ABS7A0J7</accession>
<dbReference type="PANTHER" id="PTHR43031">
    <property type="entry name" value="FAD-DEPENDENT OXIDOREDUCTASE"/>
    <property type="match status" value="1"/>
</dbReference>
<keyword evidence="1" id="KW-0732">Signal</keyword>
<proteinExistence type="predicted"/>
<dbReference type="InterPro" id="IPR036873">
    <property type="entry name" value="Rhodanese-like_dom_sf"/>
</dbReference>
<evidence type="ECO:0000259" key="2">
    <source>
        <dbReference type="PROSITE" id="PS50206"/>
    </source>
</evidence>
<feature type="domain" description="Rhodanese" evidence="2">
    <location>
        <begin position="63"/>
        <end position="147"/>
    </location>
</feature>
<dbReference type="SUPFAM" id="SSF52821">
    <property type="entry name" value="Rhodanese/Cell cycle control phosphatase"/>
    <property type="match status" value="1"/>
</dbReference>
<dbReference type="EMBL" id="JAHXRS010000009">
    <property type="protein sequence ID" value="MBW6394729.1"/>
    <property type="molecule type" value="Genomic_DNA"/>
</dbReference>
<feature type="chain" id="PRO_5045644298" evidence="1">
    <location>
        <begin position="23"/>
        <end position="147"/>
    </location>
</feature>
<comment type="caution">
    <text evidence="3">The sequence shown here is derived from an EMBL/GenBank/DDBJ whole genome shotgun (WGS) entry which is preliminary data.</text>
</comment>
<protein>
    <submittedName>
        <fullName evidence="3">Rhodanese-like domain-containing protein</fullName>
    </submittedName>
</protein>
<reference evidence="3 4" key="1">
    <citation type="submission" date="2021-07" db="EMBL/GenBank/DDBJ databases">
        <title>Thermus aquaticus gen. n. and sp. n., a nonsporulating extreme thermophile.</title>
        <authorList>
            <person name="Hu C.-J."/>
            <person name="Li W.-J."/>
            <person name="Xian W.-D."/>
        </authorList>
    </citation>
    <scope>NUCLEOTIDE SEQUENCE [LARGE SCALE GENOMIC DNA]</scope>
    <source>
        <strain evidence="3 4">SYSU G05001</strain>
    </source>
</reference>
<dbReference type="Pfam" id="PF00581">
    <property type="entry name" value="Rhodanese"/>
    <property type="match status" value="1"/>
</dbReference>
<organism evidence="3 4">
    <name type="scientific">Thermus brevis</name>
    <dbReference type="NCBI Taxonomy" id="2862456"/>
    <lineage>
        <taxon>Bacteria</taxon>
        <taxon>Thermotogati</taxon>
        <taxon>Deinococcota</taxon>
        <taxon>Deinococci</taxon>
        <taxon>Thermales</taxon>
        <taxon>Thermaceae</taxon>
        <taxon>Thermus</taxon>
    </lineage>
</organism>
<gene>
    <name evidence="3" type="ORF">KZX47_06145</name>
</gene>
<dbReference type="Proteomes" id="UP000724268">
    <property type="component" value="Unassembled WGS sequence"/>
</dbReference>
<evidence type="ECO:0000313" key="4">
    <source>
        <dbReference type="Proteomes" id="UP000724268"/>
    </source>
</evidence>
<sequence>MKGMRKLAWFGLLLVLPVLAQATTTTTFSALTVREVGNFLATLPADFYGIQPAAAKQMMDTLDVFILDVREPAEFKDGRIPGAVNIPIRDLPKRIGEIPKGKPIIVYCGIGHRGAMALVFLRGQGYNVKSILGGYKAWTGANLPVEK</sequence>
<name>A0ABS7A0J7_9DEIN</name>
<keyword evidence="4" id="KW-1185">Reference proteome</keyword>
<dbReference type="InterPro" id="IPR001763">
    <property type="entry name" value="Rhodanese-like_dom"/>
</dbReference>
<dbReference type="SMART" id="SM00450">
    <property type="entry name" value="RHOD"/>
    <property type="match status" value="1"/>
</dbReference>
<evidence type="ECO:0000313" key="3">
    <source>
        <dbReference type="EMBL" id="MBW6394729.1"/>
    </source>
</evidence>
<evidence type="ECO:0000256" key="1">
    <source>
        <dbReference type="SAM" id="SignalP"/>
    </source>
</evidence>
<dbReference type="CDD" id="cd00158">
    <property type="entry name" value="RHOD"/>
    <property type="match status" value="1"/>
</dbReference>
<dbReference type="InterPro" id="IPR050229">
    <property type="entry name" value="GlpE_sulfurtransferase"/>
</dbReference>
<dbReference type="PANTHER" id="PTHR43031:SF1">
    <property type="entry name" value="PYRIDINE NUCLEOTIDE-DISULPHIDE OXIDOREDUCTASE"/>
    <property type="match status" value="1"/>
</dbReference>